<organism evidence="2 3">
    <name type="scientific">Cucumis melo var. makuwa</name>
    <name type="common">Oriental melon</name>
    <dbReference type="NCBI Taxonomy" id="1194695"/>
    <lineage>
        <taxon>Eukaryota</taxon>
        <taxon>Viridiplantae</taxon>
        <taxon>Streptophyta</taxon>
        <taxon>Embryophyta</taxon>
        <taxon>Tracheophyta</taxon>
        <taxon>Spermatophyta</taxon>
        <taxon>Magnoliopsida</taxon>
        <taxon>eudicotyledons</taxon>
        <taxon>Gunneridae</taxon>
        <taxon>Pentapetalae</taxon>
        <taxon>rosids</taxon>
        <taxon>fabids</taxon>
        <taxon>Cucurbitales</taxon>
        <taxon>Cucurbitaceae</taxon>
        <taxon>Benincaseae</taxon>
        <taxon>Cucumis</taxon>
    </lineage>
</organism>
<reference evidence="2 3" key="1">
    <citation type="submission" date="2019-08" db="EMBL/GenBank/DDBJ databases">
        <title>Draft genome sequences of two oriental melons (Cucumis melo L. var makuwa).</title>
        <authorList>
            <person name="Kwon S.-Y."/>
        </authorList>
    </citation>
    <scope>NUCLEOTIDE SEQUENCE [LARGE SCALE GENOMIC DNA]</scope>
    <source>
        <strain evidence="3">cv. Chang Bougi</strain>
        <tissue evidence="2">Leaf</tissue>
    </source>
</reference>
<proteinExistence type="predicted"/>
<evidence type="ECO:0000256" key="1">
    <source>
        <dbReference type="SAM" id="MobiDB-lite"/>
    </source>
</evidence>
<dbReference type="AlphaFoldDB" id="A0A5D3CA95"/>
<evidence type="ECO:0000313" key="3">
    <source>
        <dbReference type="Proteomes" id="UP000321947"/>
    </source>
</evidence>
<gene>
    <name evidence="2" type="ORF">E5676_scaffold606G001240</name>
</gene>
<protein>
    <submittedName>
        <fullName evidence="2">Gag/pol protein</fullName>
    </submittedName>
</protein>
<dbReference type="Proteomes" id="UP000321947">
    <property type="component" value="Unassembled WGS sequence"/>
</dbReference>
<evidence type="ECO:0000313" key="2">
    <source>
        <dbReference type="EMBL" id="TYK07229.1"/>
    </source>
</evidence>
<dbReference type="EMBL" id="SSTD01013339">
    <property type="protein sequence ID" value="TYK07229.1"/>
    <property type="molecule type" value="Genomic_DNA"/>
</dbReference>
<feature type="compositionally biased region" description="Basic and acidic residues" evidence="1">
    <location>
        <begin position="305"/>
        <end position="326"/>
    </location>
</feature>
<accession>A0A5D3CA95</accession>
<name>A0A5D3CA95_CUCMM</name>
<sequence>MMTSATTKERHSLEARCLDLARSMMVYIDGWQTARFNMKRLVVCFGLALVQLVGGFSPVHHLAHGRCRCNLILEMNGAGFDEKSQVSFILKSLSKSFLQFRNNAEMNKIEYNMTTLLNELQTFQSLKGQKEGEANVAHSRRYPKETKGGLFFDPQENKVFVSIKPVFLEEDHMRDHKSQSKLVLNEATDESTRVIDDIGPTSRVDETTTSGQSHLYQLLRMSQRSGGIVSQPNRYLGLTETQVVIPDDGVEDPLSYKQAMDDVDKDQRVKAMDLEMESIYFNSVWELVDLHEGVKPKGCKGSNKRKSDSTSKARGSKEQYTKTPQKVEDMKCTPNASTVGNLMYVMLCTRPDTCYAVGIVGRRTGDYMLVYRAKDLILTRYTDSDF</sequence>
<comment type="caution">
    <text evidence="2">The sequence shown here is derived from an EMBL/GenBank/DDBJ whole genome shotgun (WGS) entry which is preliminary data.</text>
</comment>
<feature type="region of interest" description="Disordered" evidence="1">
    <location>
        <begin position="296"/>
        <end position="326"/>
    </location>
</feature>